<evidence type="ECO:0000259" key="1">
    <source>
        <dbReference type="PROSITE" id="PS50943"/>
    </source>
</evidence>
<evidence type="ECO:0000313" key="2">
    <source>
        <dbReference type="EMBL" id="PTX51259.1"/>
    </source>
</evidence>
<reference evidence="2 3" key="1">
    <citation type="submission" date="2018-04" db="EMBL/GenBank/DDBJ databases">
        <title>Genomic Encyclopedia of Archaeal and Bacterial Type Strains, Phase II (KMG-II): from individual species to whole genera.</title>
        <authorList>
            <person name="Goeker M."/>
        </authorList>
    </citation>
    <scope>NUCLEOTIDE SEQUENCE [LARGE SCALE GENOMIC DNA]</scope>
    <source>
        <strain evidence="2 3">DSM 29329</strain>
    </source>
</reference>
<gene>
    <name evidence="2" type="ORF">C8N44_1032</name>
</gene>
<sequence>MAEYRFGPRPENDDEASEAMERELFQEECERRRDICQPHIRLKALRKAHKLSQEEMAEVLHVSRRTLQDFERGKRAIPSDAVARLYGRFNCDLHALFVGQPYPISREDRASFVQVGLDAVFELMRWFPDMSAQDVRHYATLTAELTEPGEDPELGWLLEMVGRRRAEAEGLL</sequence>
<name>A0A2T6B5A2_9RHOB</name>
<dbReference type="RefSeq" id="WP_107974663.1">
    <property type="nucleotide sequence ID" value="NZ_BMEZ01000003.1"/>
</dbReference>
<dbReference type="Gene3D" id="1.10.260.40">
    <property type="entry name" value="lambda repressor-like DNA-binding domains"/>
    <property type="match status" value="1"/>
</dbReference>
<dbReference type="InterPro" id="IPR001387">
    <property type="entry name" value="Cro/C1-type_HTH"/>
</dbReference>
<dbReference type="InterPro" id="IPR010982">
    <property type="entry name" value="Lambda_DNA-bd_dom_sf"/>
</dbReference>
<organism evidence="2 3">
    <name type="scientific">Allosediminivita pacifica</name>
    <dbReference type="NCBI Taxonomy" id="1267769"/>
    <lineage>
        <taxon>Bacteria</taxon>
        <taxon>Pseudomonadati</taxon>
        <taxon>Pseudomonadota</taxon>
        <taxon>Alphaproteobacteria</taxon>
        <taxon>Rhodobacterales</taxon>
        <taxon>Paracoccaceae</taxon>
        <taxon>Allosediminivita</taxon>
    </lineage>
</organism>
<evidence type="ECO:0000313" key="3">
    <source>
        <dbReference type="Proteomes" id="UP000244069"/>
    </source>
</evidence>
<protein>
    <submittedName>
        <fullName evidence="2">DNA-binding XRE family transcriptional regulator</fullName>
    </submittedName>
</protein>
<dbReference type="AlphaFoldDB" id="A0A2T6B5A2"/>
<dbReference type="Pfam" id="PF01381">
    <property type="entry name" value="HTH_3"/>
    <property type="match status" value="1"/>
</dbReference>
<dbReference type="PROSITE" id="PS50943">
    <property type="entry name" value="HTH_CROC1"/>
    <property type="match status" value="1"/>
</dbReference>
<dbReference type="SUPFAM" id="SSF47413">
    <property type="entry name" value="lambda repressor-like DNA-binding domains"/>
    <property type="match status" value="1"/>
</dbReference>
<dbReference type="SMART" id="SM00530">
    <property type="entry name" value="HTH_XRE"/>
    <property type="match status" value="1"/>
</dbReference>
<dbReference type="GO" id="GO:0003677">
    <property type="term" value="F:DNA binding"/>
    <property type="evidence" value="ECO:0007669"/>
    <property type="project" value="UniProtKB-KW"/>
</dbReference>
<accession>A0A2T6B5A2</accession>
<dbReference type="EMBL" id="QBKN01000003">
    <property type="protein sequence ID" value="PTX51259.1"/>
    <property type="molecule type" value="Genomic_DNA"/>
</dbReference>
<dbReference type="OrthoDB" id="7861047at2"/>
<feature type="domain" description="HTH cro/C1-type" evidence="1">
    <location>
        <begin position="42"/>
        <end position="96"/>
    </location>
</feature>
<proteinExistence type="predicted"/>
<dbReference type="CDD" id="cd00093">
    <property type="entry name" value="HTH_XRE"/>
    <property type="match status" value="1"/>
</dbReference>
<comment type="caution">
    <text evidence="2">The sequence shown here is derived from an EMBL/GenBank/DDBJ whole genome shotgun (WGS) entry which is preliminary data.</text>
</comment>
<keyword evidence="3" id="KW-1185">Reference proteome</keyword>
<keyword evidence="2" id="KW-0238">DNA-binding</keyword>
<dbReference type="Proteomes" id="UP000244069">
    <property type="component" value="Unassembled WGS sequence"/>
</dbReference>